<protein>
    <submittedName>
        <fullName evidence="1">Uncharacterized protein</fullName>
    </submittedName>
</protein>
<name>A0AAV4Q2C9_9ARAC</name>
<dbReference type="Proteomes" id="UP001054837">
    <property type="component" value="Unassembled WGS sequence"/>
</dbReference>
<dbReference type="AlphaFoldDB" id="A0AAV4Q2C9"/>
<sequence>MMAARGNGMVLNESFSRLIRVELEVLPFFSLLSRLLAVGPSAVIVLIEFCRIVDEYPFREVLNPDAVLSQGNGVIYTSFRIICIGL</sequence>
<reference evidence="1 2" key="1">
    <citation type="submission" date="2021-06" db="EMBL/GenBank/DDBJ databases">
        <title>Caerostris darwini draft genome.</title>
        <authorList>
            <person name="Kono N."/>
            <person name="Arakawa K."/>
        </authorList>
    </citation>
    <scope>NUCLEOTIDE SEQUENCE [LARGE SCALE GENOMIC DNA]</scope>
</reference>
<dbReference type="EMBL" id="BPLQ01003703">
    <property type="protein sequence ID" value="GIY02639.1"/>
    <property type="molecule type" value="Genomic_DNA"/>
</dbReference>
<evidence type="ECO:0000313" key="2">
    <source>
        <dbReference type="Proteomes" id="UP001054837"/>
    </source>
</evidence>
<proteinExistence type="predicted"/>
<organism evidence="1 2">
    <name type="scientific">Caerostris darwini</name>
    <dbReference type="NCBI Taxonomy" id="1538125"/>
    <lineage>
        <taxon>Eukaryota</taxon>
        <taxon>Metazoa</taxon>
        <taxon>Ecdysozoa</taxon>
        <taxon>Arthropoda</taxon>
        <taxon>Chelicerata</taxon>
        <taxon>Arachnida</taxon>
        <taxon>Araneae</taxon>
        <taxon>Araneomorphae</taxon>
        <taxon>Entelegynae</taxon>
        <taxon>Araneoidea</taxon>
        <taxon>Araneidae</taxon>
        <taxon>Caerostris</taxon>
    </lineage>
</organism>
<gene>
    <name evidence="1" type="ORF">CDAR_31911</name>
</gene>
<evidence type="ECO:0000313" key="1">
    <source>
        <dbReference type="EMBL" id="GIY02639.1"/>
    </source>
</evidence>
<comment type="caution">
    <text evidence="1">The sequence shown here is derived from an EMBL/GenBank/DDBJ whole genome shotgun (WGS) entry which is preliminary data.</text>
</comment>
<accession>A0AAV4Q2C9</accession>
<keyword evidence="2" id="KW-1185">Reference proteome</keyword>